<dbReference type="AlphaFoldDB" id="A0A839DVK9"/>
<accession>A0A839DVK9</accession>
<comment type="caution">
    <text evidence="6">The sequence shown here is derived from an EMBL/GenBank/DDBJ whole genome shotgun (WGS) entry which is preliminary data.</text>
</comment>
<keyword evidence="5" id="KW-0472">Membrane</keyword>
<keyword evidence="3" id="KW-0418">Kinase</keyword>
<dbReference type="GO" id="GO:0016301">
    <property type="term" value="F:kinase activity"/>
    <property type="evidence" value="ECO:0007669"/>
    <property type="project" value="UniProtKB-KW"/>
</dbReference>
<name>A0A839DVK9_9PSEU</name>
<organism evidence="6 7">
    <name type="scientific">Halosaccharopolyspora lacisalsi</name>
    <dbReference type="NCBI Taxonomy" id="1000566"/>
    <lineage>
        <taxon>Bacteria</taxon>
        <taxon>Bacillati</taxon>
        <taxon>Actinomycetota</taxon>
        <taxon>Actinomycetes</taxon>
        <taxon>Pseudonocardiales</taxon>
        <taxon>Pseudonocardiaceae</taxon>
        <taxon>Halosaccharopolyspora</taxon>
    </lineage>
</organism>
<dbReference type="InterPro" id="IPR047795">
    <property type="entry name" value="Put_SteA-like"/>
</dbReference>
<dbReference type="InterPro" id="IPR036759">
    <property type="entry name" value="TPK_catalytic_sf"/>
</dbReference>
<dbReference type="SUPFAM" id="SSF63999">
    <property type="entry name" value="Thiamin pyrophosphokinase, catalytic domain"/>
    <property type="match status" value="1"/>
</dbReference>
<dbReference type="GO" id="GO:0004788">
    <property type="term" value="F:thiamine diphosphokinase activity"/>
    <property type="evidence" value="ECO:0007669"/>
    <property type="project" value="InterPro"/>
</dbReference>
<dbReference type="EMBL" id="JACGWZ010000002">
    <property type="protein sequence ID" value="MBA8824276.1"/>
    <property type="molecule type" value="Genomic_DNA"/>
</dbReference>
<sequence>MRISGLLGNRQEDLPGVVGPARIQRRPGGLPEKIGPGDIAVLDQADLDRRTAEALIETEVAGVINAAPSISGRFPSLGPEILLAAGVTLVDGVGKQGLEHIRDGAVLWLHEGGVFLDERSGQREIARGTEQDADSVAEAMIEAKAGMSAQLEAFSANIVEFLSRERMLVLEDIGVPELVVPIEGRHALVLAPGYGHTEDLRRLRRYIGEQRPVLIGVDRGADTLFRAGYRPDVIVGDPGGIDTETLRGGGEVVVPASLDGHAPGLERIQDLGVGAVTFPASGNAEDLALLLADANGAELVVTIGFQATLHEFLDGGRSGSNPSTFLTRLKLGSKLVDGGTVASLHRGGASVGVVTFLVLAAMLAMLAALAVSGLAAPCVDVVVGTAETLIDFVGGFFA</sequence>
<proteinExistence type="predicted"/>
<dbReference type="NCBIfam" id="NF040608">
    <property type="entry name" value="division_SteA"/>
    <property type="match status" value="1"/>
</dbReference>
<evidence type="ECO:0000256" key="2">
    <source>
        <dbReference type="ARBA" id="ARBA00022741"/>
    </source>
</evidence>
<dbReference type="Proteomes" id="UP000569329">
    <property type="component" value="Unassembled WGS sequence"/>
</dbReference>
<keyword evidence="7" id="KW-1185">Reference proteome</keyword>
<keyword evidence="4" id="KW-0067">ATP-binding</keyword>
<dbReference type="RefSeq" id="WP_182543594.1">
    <property type="nucleotide sequence ID" value="NZ_JACGWZ010000002.1"/>
</dbReference>
<dbReference type="GO" id="GO:0009229">
    <property type="term" value="P:thiamine diphosphate biosynthetic process"/>
    <property type="evidence" value="ECO:0007669"/>
    <property type="project" value="InterPro"/>
</dbReference>
<dbReference type="GO" id="GO:0005524">
    <property type="term" value="F:ATP binding"/>
    <property type="evidence" value="ECO:0007669"/>
    <property type="project" value="UniProtKB-KW"/>
</dbReference>
<evidence type="ECO:0000313" key="7">
    <source>
        <dbReference type="Proteomes" id="UP000569329"/>
    </source>
</evidence>
<protein>
    <submittedName>
        <fullName evidence="6">Putative membrane-anchored protein</fullName>
    </submittedName>
</protein>
<keyword evidence="1" id="KW-0808">Transferase</keyword>
<evidence type="ECO:0000256" key="4">
    <source>
        <dbReference type="ARBA" id="ARBA00022840"/>
    </source>
</evidence>
<evidence type="ECO:0000313" key="6">
    <source>
        <dbReference type="EMBL" id="MBA8824276.1"/>
    </source>
</evidence>
<dbReference type="Gene3D" id="3.40.50.10240">
    <property type="entry name" value="Thiamin pyrophosphokinase, catalytic domain"/>
    <property type="match status" value="1"/>
</dbReference>
<evidence type="ECO:0000256" key="3">
    <source>
        <dbReference type="ARBA" id="ARBA00022777"/>
    </source>
</evidence>
<evidence type="ECO:0000256" key="1">
    <source>
        <dbReference type="ARBA" id="ARBA00022679"/>
    </source>
</evidence>
<feature type="transmembrane region" description="Helical" evidence="5">
    <location>
        <begin position="353"/>
        <end position="375"/>
    </location>
</feature>
<reference evidence="6 7" key="1">
    <citation type="submission" date="2020-07" db="EMBL/GenBank/DDBJ databases">
        <title>Sequencing the genomes of 1000 actinobacteria strains.</title>
        <authorList>
            <person name="Klenk H.-P."/>
        </authorList>
    </citation>
    <scope>NUCLEOTIDE SEQUENCE [LARGE SCALE GENOMIC DNA]</scope>
    <source>
        <strain evidence="6 7">DSM 45975</strain>
    </source>
</reference>
<evidence type="ECO:0000256" key="5">
    <source>
        <dbReference type="SAM" id="Phobius"/>
    </source>
</evidence>
<keyword evidence="2" id="KW-0547">Nucleotide-binding</keyword>
<keyword evidence="5" id="KW-1133">Transmembrane helix</keyword>
<keyword evidence="5" id="KW-0812">Transmembrane</keyword>
<gene>
    <name evidence="6" type="ORF">FHX42_001623</name>
</gene>